<keyword evidence="2" id="KW-1185">Reference proteome</keyword>
<dbReference type="Proteomes" id="UP000553632">
    <property type="component" value="Unassembled WGS sequence"/>
</dbReference>
<name>A0A7J6SM68_PEROL</name>
<organism evidence="1 2">
    <name type="scientific">Perkinsus olseni</name>
    <name type="common">Perkinsus atlanticus</name>
    <dbReference type="NCBI Taxonomy" id="32597"/>
    <lineage>
        <taxon>Eukaryota</taxon>
        <taxon>Sar</taxon>
        <taxon>Alveolata</taxon>
        <taxon>Perkinsozoa</taxon>
        <taxon>Perkinsea</taxon>
        <taxon>Perkinsida</taxon>
        <taxon>Perkinsidae</taxon>
        <taxon>Perkinsus</taxon>
    </lineage>
</organism>
<evidence type="ECO:0000313" key="2">
    <source>
        <dbReference type="Proteomes" id="UP000553632"/>
    </source>
</evidence>
<reference evidence="1 2" key="1">
    <citation type="submission" date="2020-04" db="EMBL/GenBank/DDBJ databases">
        <title>Perkinsus olseni comparative genomics.</title>
        <authorList>
            <person name="Bogema D.R."/>
        </authorList>
    </citation>
    <scope>NUCLEOTIDE SEQUENCE [LARGE SCALE GENOMIC DNA]</scope>
    <source>
        <strain evidence="1 2">ATCC PRA-207</strain>
    </source>
</reference>
<gene>
    <name evidence="1" type="ORF">FOZ63_003498</name>
</gene>
<evidence type="ECO:0000313" key="1">
    <source>
        <dbReference type="EMBL" id="KAF4734049.1"/>
    </source>
</evidence>
<protein>
    <submittedName>
        <fullName evidence="1">Uncharacterized protein</fullName>
    </submittedName>
</protein>
<dbReference type="EMBL" id="JABANO010017112">
    <property type="protein sequence ID" value="KAF4734049.1"/>
    <property type="molecule type" value="Genomic_DNA"/>
</dbReference>
<feature type="non-terminal residue" evidence="1">
    <location>
        <position position="1"/>
    </location>
</feature>
<accession>A0A7J6SM68</accession>
<comment type="caution">
    <text evidence="1">The sequence shown here is derived from an EMBL/GenBank/DDBJ whole genome shotgun (WGS) entry which is preliminary data.</text>
</comment>
<dbReference type="AlphaFoldDB" id="A0A7J6SM68"/>
<sequence>HLSKLCSSFSRESSGLKGSKTRVLNSGTIDRIAHVIEVKIREHMTSSTGKRLPLKPRTVSKLCLAMAQLQRWEDLEAWRALMLLITACVRDMDQEHIQHCTYAIYRLLSQVPEGTSMGELAAHAVDVNEQLANQARALLPMAKHPRNLMNILVSCDRTTKVAFLRWGLVGQSRDVRLLVEASRKILAAAEDEWDTIFAECSCMDVYRVATVLLPHDELGDSLTRMLRSAWVRAIEEGPKPPGSVMRRVASILSLEEELKDSPLHVSEHSQTFVSAMDRRRAVRRRVDFLCKVISKSSRGVKEDDRKNPLATLDVEAFLAGINELDEFSATEIYSAGDVCKVYVGGLDDACHFDELRRRRVGTIINCAGAQ</sequence>
<proteinExistence type="predicted"/>
<feature type="non-terminal residue" evidence="1">
    <location>
        <position position="370"/>
    </location>
</feature>